<sequence>MTPSILIIGATGNTGQSLTEALPKLLKTSKTLSTHRVLVLTRNPSSSAATKLSQIPNVEVLEKNWVEITPSWLRSYNVTRAFIASHNEPTQFAEESTFHTAALTAGVEYVVRVSTTAANVRPDCLAYYPRSHWAIEALLDSREFGGLKWSSLQPNIFSTMYLSAAAEFVRKHRDGEPQSSLRLLANEDAPVGIIDPADVGLVAARLLAEDDVSSHDRARYVLNGPLDITGRQIVDMVEEYIGVKVENVCYKDLSFLEDLYDAKYAATNQSRNVIFSIKYAPDTAWEGKCSAETTSPEVLKLAAPKRTPADVFRDLVEGL</sequence>
<dbReference type="Gene3D" id="3.90.25.10">
    <property type="entry name" value="UDP-galactose 4-epimerase, domain 1"/>
    <property type="match status" value="1"/>
</dbReference>
<feature type="domain" description="NmrA-like" evidence="3">
    <location>
        <begin position="3"/>
        <end position="265"/>
    </location>
</feature>
<comment type="similarity">
    <text evidence="1">Belongs to the NmrA-type oxidoreductase family.</text>
</comment>
<evidence type="ECO:0000256" key="1">
    <source>
        <dbReference type="ARBA" id="ARBA00006328"/>
    </source>
</evidence>
<dbReference type="SUPFAM" id="SSF51735">
    <property type="entry name" value="NAD(P)-binding Rossmann-fold domains"/>
    <property type="match status" value="1"/>
</dbReference>
<dbReference type="InterPro" id="IPR008030">
    <property type="entry name" value="NmrA-like"/>
</dbReference>
<dbReference type="Pfam" id="PF05368">
    <property type="entry name" value="NmrA"/>
    <property type="match status" value="1"/>
</dbReference>
<gene>
    <name evidence="4" type="ORF">N7532_001573</name>
</gene>
<evidence type="ECO:0000259" key="3">
    <source>
        <dbReference type="Pfam" id="PF05368"/>
    </source>
</evidence>
<dbReference type="InterPro" id="IPR051164">
    <property type="entry name" value="NmrA-like_oxidored"/>
</dbReference>
<reference evidence="4" key="1">
    <citation type="submission" date="2022-11" db="EMBL/GenBank/DDBJ databases">
        <authorList>
            <person name="Petersen C."/>
        </authorList>
    </citation>
    <scope>NUCLEOTIDE SEQUENCE</scope>
    <source>
        <strain evidence="4">IBT 30761</strain>
    </source>
</reference>
<evidence type="ECO:0000256" key="2">
    <source>
        <dbReference type="ARBA" id="ARBA00022857"/>
    </source>
</evidence>
<dbReference type="EMBL" id="JAPQKI010000002">
    <property type="protein sequence ID" value="KAJ5111038.1"/>
    <property type="molecule type" value="Genomic_DNA"/>
</dbReference>
<dbReference type="Gene3D" id="3.40.50.720">
    <property type="entry name" value="NAD(P)-binding Rossmann-like Domain"/>
    <property type="match status" value="1"/>
</dbReference>
<dbReference type="InterPro" id="IPR036291">
    <property type="entry name" value="NAD(P)-bd_dom_sf"/>
</dbReference>
<organism evidence="4 5">
    <name type="scientific">Penicillium argentinense</name>
    <dbReference type="NCBI Taxonomy" id="1131581"/>
    <lineage>
        <taxon>Eukaryota</taxon>
        <taxon>Fungi</taxon>
        <taxon>Dikarya</taxon>
        <taxon>Ascomycota</taxon>
        <taxon>Pezizomycotina</taxon>
        <taxon>Eurotiomycetes</taxon>
        <taxon>Eurotiomycetidae</taxon>
        <taxon>Eurotiales</taxon>
        <taxon>Aspergillaceae</taxon>
        <taxon>Penicillium</taxon>
    </lineage>
</organism>
<dbReference type="Proteomes" id="UP001149074">
    <property type="component" value="Unassembled WGS sequence"/>
</dbReference>
<proteinExistence type="inferred from homology"/>
<evidence type="ECO:0000313" key="4">
    <source>
        <dbReference type="EMBL" id="KAJ5111038.1"/>
    </source>
</evidence>
<dbReference type="GO" id="GO:0005634">
    <property type="term" value="C:nucleus"/>
    <property type="evidence" value="ECO:0007669"/>
    <property type="project" value="TreeGrafter"/>
</dbReference>
<dbReference type="GeneID" id="81353046"/>
<protein>
    <recommendedName>
        <fullName evidence="3">NmrA-like domain-containing protein</fullName>
    </recommendedName>
</protein>
<accession>A0A9W9G2V0</accession>
<dbReference type="OrthoDB" id="413314at2759"/>
<keyword evidence="5" id="KW-1185">Reference proteome</keyword>
<dbReference type="RefSeq" id="XP_056479108.1">
    <property type="nucleotide sequence ID" value="XM_056614067.1"/>
</dbReference>
<dbReference type="PANTHER" id="PTHR42748">
    <property type="entry name" value="NITROGEN METABOLITE REPRESSION PROTEIN NMRA FAMILY MEMBER"/>
    <property type="match status" value="1"/>
</dbReference>
<evidence type="ECO:0000313" key="5">
    <source>
        <dbReference type="Proteomes" id="UP001149074"/>
    </source>
</evidence>
<dbReference type="PANTHER" id="PTHR42748:SF31">
    <property type="entry name" value="NMRA-LIKE DOMAIN-CONTAINING PROTEIN-RELATED"/>
    <property type="match status" value="1"/>
</dbReference>
<name>A0A9W9G2V0_9EURO</name>
<keyword evidence="2" id="KW-0521">NADP</keyword>
<reference evidence="4" key="2">
    <citation type="journal article" date="2023" name="IMA Fungus">
        <title>Comparative genomic study of the Penicillium genus elucidates a diverse pangenome and 15 lateral gene transfer events.</title>
        <authorList>
            <person name="Petersen C."/>
            <person name="Sorensen T."/>
            <person name="Nielsen M.R."/>
            <person name="Sondergaard T.E."/>
            <person name="Sorensen J.L."/>
            <person name="Fitzpatrick D.A."/>
            <person name="Frisvad J.C."/>
            <person name="Nielsen K.L."/>
        </authorList>
    </citation>
    <scope>NUCLEOTIDE SEQUENCE</scope>
    <source>
        <strain evidence="4">IBT 30761</strain>
    </source>
</reference>
<comment type="caution">
    <text evidence="4">The sequence shown here is derived from an EMBL/GenBank/DDBJ whole genome shotgun (WGS) entry which is preliminary data.</text>
</comment>
<dbReference type="AlphaFoldDB" id="A0A9W9G2V0"/>